<protein>
    <submittedName>
        <fullName evidence="11">Homeobox protein H2.0</fullName>
    </submittedName>
</protein>
<dbReference type="PROSITE" id="PS50071">
    <property type="entry name" value="HOMEOBOX_2"/>
    <property type="match status" value="1"/>
</dbReference>
<feature type="compositionally biased region" description="Low complexity" evidence="8">
    <location>
        <begin position="52"/>
        <end position="79"/>
    </location>
</feature>
<feature type="compositionally biased region" description="Low complexity" evidence="8">
    <location>
        <begin position="412"/>
        <end position="422"/>
    </location>
</feature>
<evidence type="ECO:0000256" key="8">
    <source>
        <dbReference type="SAM" id="MobiDB-lite"/>
    </source>
</evidence>
<dbReference type="InterPro" id="IPR017970">
    <property type="entry name" value="Homeobox_CS"/>
</dbReference>
<feature type="compositionally biased region" description="Low complexity" evidence="8">
    <location>
        <begin position="209"/>
        <end position="223"/>
    </location>
</feature>
<dbReference type="SUPFAM" id="SSF46689">
    <property type="entry name" value="Homeodomain-like"/>
    <property type="match status" value="1"/>
</dbReference>
<keyword evidence="2 6" id="KW-0238">DNA-binding</keyword>
<keyword evidence="4 6" id="KW-0539">Nucleus</keyword>
<accession>A0ABM1NP79</accession>
<keyword evidence="10" id="KW-1185">Reference proteome</keyword>
<organism evidence="10 11">
    <name type="scientific">Drosophila arizonae</name>
    <name type="common">Fruit fly</name>
    <dbReference type="NCBI Taxonomy" id="7263"/>
    <lineage>
        <taxon>Eukaryota</taxon>
        <taxon>Metazoa</taxon>
        <taxon>Ecdysozoa</taxon>
        <taxon>Arthropoda</taxon>
        <taxon>Hexapoda</taxon>
        <taxon>Insecta</taxon>
        <taxon>Pterygota</taxon>
        <taxon>Neoptera</taxon>
        <taxon>Endopterygota</taxon>
        <taxon>Diptera</taxon>
        <taxon>Brachycera</taxon>
        <taxon>Muscomorpha</taxon>
        <taxon>Ephydroidea</taxon>
        <taxon>Drosophilidae</taxon>
        <taxon>Drosophila</taxon>
    </lineage>
</organism>
<evidence type="ECO:0000313" key="10">
    <source>
        <dbReference type="Proteomes" id="UP000694904"/>
    </source>
</evidence>
<reference evidence="10" key="1">
    <citation type="journal article" date="1997" name="Nucleic Acids Res.">
        <title>tRNAscan-SE: a program for improved detection of transfer RNA genes in genomic sequence.</title>
        <authorList>
            <person name="Lowe T.M."/>
            <person name="Eddy S.R."/>
        </authorList>
    </citation>
    <scope>NUCLEOTIDE SEQUENCE [LARGE SCALE GENOMIC DNA]</scope>
</reference>
<dbReference type="PANTHER" id="PTHR46808:SF1">
    <property type="entry name" value="H2.0-LIKE HOMEOBOX PROTEIN"/>
    <property type="match status" value="1"/>
</dbReference>
<gene>
    <name evidence="11" type="primary">LOC108609555</name>
</gene>
<dbReference type="CDD" id="cd00086">
    <property type="entry name" value="homeodomain"/>
    <property type="match status" value="1"/>
</dbReference>
<feature type="compositionally biased region" description="Acidic residues" evidence="8">
    <location>
        <begin position="427"/>
        <end position="439"/>
    </location>
</feature>
<evidence type="ECO:0000256" key="6">
    <source>
        <dbReference type="PROSITE-ProRule" id="PRU00108"/>
    </source>
</evidence>
<name>A0ABM1NP79_DROAR</name>
<dbReference type="PRINTS" id="PR00024">
    <property type="entry name" value="HOMEOBOX"/>
</dbReference>
<reference evidence="11" key="3">
    <citation type="submission" date="2025-08" db="UniProtKB">
        <authorList>
            <consortium name="RefSeq"/>
        </authorList>
    </citation>
    <scope>IDENTIFICATION</scope>
    <source>
        <tissue evidence="11">Whole organism</tissue>
    </source>
</reference>
<dbReference type="InterPro" id="IPR009057">
    <property type="entry name" value="Homeodomain-like_sf"/>
</dbReference>
<evidence type="ECO:0000313" key="11">
    <source>
        <dbReference type="RefSeq" id="XP_017856765.1"/>
    </source>
</evidence>
<dbReference type="InterPro" id="IPR052497">
    <property type="entry name" value="H2.0_Homeobox_TF"/>
</dbReference>
<evidence type="ECO:0000259" key="9">
    <source>
        <dbReference type="PROSITE" id="PS50071"/>
    </source>
</evidence>
<feature type="region of interest" description="Disordered" evidence="8">
    <location>
        <begin position="367"/>
        <end position="439"/>
    </location>
</feature>
<feature type="region of interest" description="Disordered" evidence="8">
    <location>
        <begin position="270"/>
        <end position="309"/>
    </location>
</feature>
<comment type="similarity">
    <text evidence="5">Belongs to the H2.0 homeobox family.</text>
</comment>
<dbReference type="GO" id="GO:0003677">
    <property type="term" value="F:DNA binding"/>
    <property type="evidence" value="ECO:0007669"/>
    <property type="project" value="UniProtKB-KW"/>
</dbReference>
<feature type="compositionally biased region" description="Low complexity" evidence="8">
    <location>
        <begin position="280"/>
        <end position="302"/>
    </location>
</feature>
<feature type="region of interest" description="Disordered" evidence="8">
    <location>
        <begin position="33"/>
        <end position="79"/>
    </location>
</feature>
<keyword evidence="3 6" id="KW-0371">Homeobox</keyword>
<evidence type="ECO:0000256" key="1">
    <source>
        <dbReference type="ARBA" id="ARBA00004123"/>
    </source>
</evidence>
<comment type="subcellular location">
    <subcellularLocation>
        <location evidence="1 6 7">Nucleus</location>
    </subcellularLocation>
</comment>
<evidence type="ECO:0000256" key="3">
    <source>
        <dbReference type="ARBA" id="ARBA00023155"/>
    </source>
</evidence>
<feature type="DNA-binding region" description="Homeobox" evidence="6">
    <location>
        <begin position="307"/>
        <end position="366"/>
    </location>
</feature>
<dbReference type="InterPro" id="IPR020479">
    <property type="entry name" value="HD_metazoa"/>
</dbReference>
<feature type="domain" description="Homeobox" evidence="9">
    <location>
        <begin position="305"/>
        <end position="365"/>
    </location>
</feature>
<reference evidence="10" key="2">
    <citation type="journal article" date="2016" name="G3 (Bethesda)">
        <title>Genome Evolution in Three Species of Cactophilic Drosophila.</title>
        <authorList>
            <person name="Sanchez-Flores A."/>
            <person name="Penazola F."/>
            <person name="Carpinteyro-Ponce J."/>
            <person name="Nazario-Yepiz N."/>
            <person name="Abreu-Goodger C."/>
            <person name="Machado C.A."/>
            <person name="Markow T.A."/>
        </authorList>
    </citation>
    <scope>NUCLEOTIDE SEQUENCE [LARGE SCALE GENOMIC DNA]</scope>
</reference>
<dbReference type="PANTHER" id="PTHR46808">
    <property type="entry name" value="H2.0-LIKE HOMEOBOX PROTEIN"/>
    <property type="match status" value="1"/>
</dbReference>
<evidence type="ECO:0000256" key="2">
    <source>
        <dbReference type="ARBA" id="ARBA00023125"/>
    </source>
</evidence>
<dbReference type="Gene3D" id="1.10.10.60">
    <property type="entry name" value="Homeodomain-like"/>
    <property type="match status" value="1"/>
</dbReference>
<dbReference type="InterPro" id="IPR001356">
    <property type="entry name" value="HD"/>
</dbReference>
<dbReference type="RefSeq" id="XP_017856765.1">
    <property type="nucleotide sequence ID" value="XM_018001276.1"/>
</dbReference>
<feature type="compositionally biased region" description="Basic and acidic residues" evidence="8">
    <location>
        <begin position="367"/>
        <end position="376"/>
    </location>
</feature>
<dbReference type="Proteomes" id="UP000694904">
    <property type="component" value="Chromosome 3"/>
</dbReference>
<dbReference type="Pfam" id="PF00046">
    <property type="entry name" value="Homeodomain"/>
    <property type="match status" value="1"/>
</dbReference>
<proteinExistence type="inferred from homology"/>
<evidence type="ECO:0000256" key="4">
    <source>
        <dbReference type="ARBA" id="ARBA00023242"/>
    </source>
</evidence>
<dbReference type="GeneID" id="108609555"/>
<dbReference type="PROSITE" id="PS00027">
    <property type="entry name" value="HOMEOBOX_1"/>
    <property type="match status" value="1"/>
</dbReference>
<sequence length="439" mass="48021">MLLHESANMEQSVPENLSTHVFNDCEIKLQTPCHDPMDSENGSNSDLPTKDSVSSPSATTPNTSLTSSNGSSNSTTNTTKVKLSFSVDRLLSAERIDPLPMPNPASTQECCEGSVYACCTFSSCFGQQTTEAAKHASMSASQGMTNPHNYNYAGLDKFYSGIYMDYKSVLRPTPIRAADHATTFPSLATNALLRFHQQQQQHHHHHQQQQHIQTQQQSTTSSSSAATAAAALLAPLNSLKTLQLTQQQRFLAKTAHPQLLDIPTTATGVANSLQNGGHGNNSNSNSINSNNSSSISNSNNSNGKRKRSWSRAVFTNLQRKGLEIQFQQQKYITKPDRRKLAARLNLTDAQVKVWFQNRRMKWRHTRENLKSGHEKQPQPQGPMGSSNSATKPLLIPSGAGAGAGARPHELLDYSSDSCSSVELSERAEDDDNIEIDVVE</sequence>
<evidence type="ECO:0000256" key="7">
    <source>
        <dbReference type="RuleBase" id="RU000682"/>
    </source>
</evidence>
<evidence type="ECO:0000256" key="5">
    <source>
        <dbReference type="ARBA" id="ARBA00038504"/>
    </source>
</evidence>
<dbReference type="SMART" id="SM00389">
    <property type="entry name" value="HOX"/>
    <property type="match status" value="1"/>
</dbReference>
<feature type="region of interest" description="Disordered" evidence="8">
    <location>
        <begin position="197"/>
        <end position="223"/>
    </location>
</feature>